<sequence length="282" mass="32069">MKTKSNRFDERDLREFEPEAKVGLIATVNPEGLPHVTLITALQAKTTEKLIWGQFSEGLSKRHVKDNPKTGFLIMTLSKSLWRGKALWTHQERSGEDFDMFNSKPMFRYNAYFGIHTVHYMDLIETAGRERLPMGRIILSSLLTRAGKSAVRTPNFKRILKPWAQGLFNRLDSLKFLSWVDSDGFPVIIPLIQCQAADSTRLAFSPLAYGDELKRLERGSVVAVFGLTMDMEDVLVRGVFGGFEKRRGITLGVMDIDWVYNSMPPKHGQIYPEVALEPVTQF</sequence>
<reference evidence="1" key="1">
    <citation type="submission" date="2019-03" db="EMBL/GenBank/DDBJ databases">
        <authorList>
            <person name="Hao L."/>
        </authorList>
    </citation>
    <scope>NUCLEOTIDE SEQUENCE</scope>
</reference>
<dbReference type="InterPro" id="IPR012349">
    <property type="entry name" value="Split_barrel_FMN-bd"/>
</dbReference>
<dbReference type="EMBL" id="CAADRM010000079">
    <property type="protein sequence ID" value="VFU13319.1"/>
    <property type="molecule type" value="Genomic_DNA"/>
</dbReference>
<dbReference type="PANTHER" id="PTHR40660:SF1">
    <property type="entry name" value="5'-PHOSPHATE OXIDASE PUTATIVE DOMAIN-CONTAINING PROTEIN-RELATED"/>
    <property type="match status" value="1"/>
</dbReference>
<gene>
    <name evidence="1" type="ORF">SCFA_180007</name>
</gene>
<dbReference type="AlphaFoldDB" id="A0A485LZT0"/>
<dbReference type="Gene3D" id="2.30.110.10">
    <property type="entry name" value="Electron Transport, Fmn-binding Protein, Chain A"/>
    <property type="match status" value="1"/>
</dbReference>
<dbReference type="SUPFAM" id="SSF50475">
    <property type="entry name" value="FMN-binding split barrel"/>
    <property type="match status" value="1"/>
</dbReference>
<evidence type="ECO:0000313" key="1">
    <source>
        <dbReference type="EMBL" id="VFU13319.1"/>
    </source>
</evidence>
<organism evidence="1">
    <name type="scientific">anaerobic digester metagenome</name>
    <dbReference type="NCBI Taxonomy" id="1263854"/>
    <lineage>
        <taxon>unclassified sequences</taxon>
        <taxon>metagenomes</taxon>
        <taxon>ecological metagenomes</taxon>
    </lineage>
</organism>
<accession>A0A485LZT0</accession>
<dbReference type="PANTHER" id="PTHR40660">
    <property type="entry name" value="5'-PHOSPHATE OXIDASE PUTATIVE DOMAIN-CONTAINING PROTEIN-RELATED"/>
    <property type="match status" value="1"/>
</dbReference>
<protein>
    <submittedName>
        <fullName evidence="1">Uncharacterized protein</fullName>
    </submittedName>
</protein>
<name>A0A485LZT0_9ZZZZ</name>
<proteinExistence type="predicted"/>